<evidence type="ECO:0000313" key="1">
    <source>
        <dbReference type="EMBL" id="CRL04752.1"/>
    </source>
</evidence>
<gene>
    <name evidence="1" type="ORF">CLUMA_CG017812</name>
</gene>
<organism evidence="1 2">
    <name type="scientific">Clunio marinus</name>
    <dbReference type="NCBI Taxonomy" id="568069"/>
    <lineage>
        <taxon>Eukaryota</taxon>
        <taxon>Metazoa</taxon>
        <taxon>Ecdysozoa</taxon>
        <taxon>Arthropoda</taxon>
        <taxon>Hexapoda</taxon>
        <taxon>Insecta</taxon>
        <taxon>Pterygota</taxon>
        <taxon>Neoptera</taxon>
        <taxon>Endopterygota</taxon>
        <taxon>Diptera</taxon>
        <taxon>Nematocera</taxon>
        <taxon>Chironomoidea</taxon>
        <taxon>Chironomidae</taxon>
        <taxon>Clunio</taxon>
    </lineage>
</organism>
<dbReference type="EMBL" id="CVRI01000063">
    <property type="protein sequence ID" value="CRL04752.1"/>
    <property type="molecule type" value="Genomic_DNA"/>
</dbReference>
<accession>A0A1J1IXC4</accession>
<evidence type="ECO:0000313" key="2">
    <source>
        <dbReference type="Proteomes" id="UP000183832"/>
    </source>
</evidence>
<name>A0A1J1IXC4_9DIPT</name>
<sequence length="116" mass="13128">MSAQLKAAEKKGKALSENEFKVMYFCDFLILLKCVFFEAEAITTTVHQKIVILMKQSKIFHLKGKEAIKPIPNLRIAAEGFLETCPTLILGFIIARHNNQHSMRLPKYALSLVGYS</sequence>
<reference evidence="1 2" key="1">
    <citation type="submission" date="2015-04" db="EMBL/GenBank/DDBJ databases">
        <authorList>
            <person name="Syromyatnikov M.Y."/>
            <person name="Popov V.N."/>
        </authorList>
    </citation>
    <scope>NUCLEOTIDE SEQUENCE [LARGE SCALE GENOMIC DNA]</scope>
</reference>
<dbReference type="AlphaFoldDB" id="A0A1J1IXC4"/>
<protein>
    <submittedName>
        <fullName evidence="1">CLUMA_CG017812, isoform A</fullName>
    </submittedName>
</protein>
<proteinExistence type="predicted"/>
<keyword evidence="2" id="KW-1185">Reference proteome</keyword>
<dbReference type="Proteomes" id="UP000183832">
    <property type="component" value="Unassembled WGS sequence"/>
</dbReference>